<name>D5P9E9_9MYCO</name>
<dbReference type="InterPro" id="IPR007153">
    <property type="entry name" value="Adenosine_kinase"/>
</dbReference>
<dbReference type="eggNOG" id="COG1839">
    <property type="taxonomic scope" value="Bacteria"/>
</dbReference>
<dbReference type="Pfam" id="PF04008">
    <property type="entry name" value="Adenosine_kin"/>
    <property type="match status" value="1"/>
</dbReference>
<gene>
    <name evidence="1" type="ORF">HMPREF0591_2707</name>
</gene>
<organism evidence="1 2">
    <name type="scientific">Mycobacterium parascrofulaceum ATCC BAA-614</name>
    <dbReference type="NCBI Taxonomy" id="525368"/>
    <lineage>
        <taxon>Bacteria</taxon>
        <taxon>Bacillati</taxon>
        <taxon>Actinomycetota</taxon>
        <taxon>Actinomycetes</taxon>
        <taxon>Mycobacteriales</taxon>
        <taxon>Mycobacteriaceae</taxon>
        <taxon>Mycobacterium</taxon>
        <taxon>Mycobacterium simiae complex</taxon>
    </lineage>
</organism>
<proteinExistence type="predicted"/>
<keyword evidence="2" id="KW-1185">Reference proteome</keyword>
<evidence type="ECO:0000313" key="2">
    <source>
        <dbReference type="Proteomes" id="UP000003653"/>
    </source>
</evidence>
<dbReference type="GO" id="GO:0016301">
    <property type="term" value="F:kinase activity"/>
    <property type="evidence" value="ECO:0007669"/>
    <property type="project" value="UniProtKB-KW"/>
</dbReference>
<dbReference type="HOGENOM" id="CLU_138382_0_0_11"/>
<dbReference type="Proteomes" id="UP000003653">
    <property type="component" value="Unassembled WGS sequence"/>
</dbReference>
<accession>D5P9E9</accession>
<comment type="caution">
    <text evidence="1">The sequence shown here is derived from an EMBL/GenBank/DDBJ whole genome shotgun (WGS) entry which is preliminary data.</text>
</comment>
<reference evidence="1 2" key="1">
    <citation type="submission" date="2010-04" db="EMBL/GenBank/DDBJ databases">
        <authorList>
            <person name="Muzny D."/>
            <person name="Qin X."/>
            <person name="Deng J."/>
            <person name="Jiang H."/>
            <person name="Liu Y."/>
            <person name="Qu J."/>
            <person name="Song X.-Z."/>
            <person name="Zhang L."/>
            <person name="Thornton R."/>
            <person name="Coyle M."/>
            <person name="Francisco L."/>
            <person name="Jackson L."/>
            <person name="Javaid M."/>
            <person name="Korchina V."/>
            <person name="Kovar C."/>
            <person name="Mata R."/>
            <person name="Mathew T."/>
            <person name="Ngo R."/>
            <person name="Nguyen L."/>
            <person name="Nguyen N."/>
            <person name="Okwuonu G."/>
            <person name="Ongeri F."/>
            <person name="Pham C."/>
            <person name="Simmons D."/>
            <person name="Wilczek-Boney K."/>
            <person name="Hale W."/>
            <person name="Jakkamsetti A."/>
            <person name="Pham P."/>
            <person name="Ruth R."/>
            <person name="San Lucas F."/>
            <person name="Warren J."/>
            <person name="Zhang J."/>
            <person name="Zhao Z."/>
            <person name="Zhou C."/>
            <person name="Zhu D."/>
            <person name="Lee S."/>
            <person name="Bess C."/>
            <person name="Blankenburg K."/>
            <person name="Forbes L."/>
            <person name="Fu Q."/>
            <person name="Gubbala S."/>
            <person name="Hirani K."/>
            <person name="Jayaseelan J.C."/>
            <person name="Lara F."/>
            <person name="Munidasa M."/>
            <person name="Palculict T."/>
            <person name="Patil S."/>
            <person name="Pu L.-L."/>
            <person name="Saada N."/>
            <person name="Tang L."/>
            <person name="Weissenberger G."/>
            <person name="Zhu Y."/>
            <person name="Hemphill L."/>
            <person name="Shang Y."/>
            <person name="Youmans B."/>
            <person name="Ayvaz T."/>
            <person name="Ross M."/>
            <person name="Santibanez J."/>
            <person name="Aqrawi P."/>
            <person name="Gross S."/>
            <person name="Joshi V."/>
            <person name="Fowler G."/>
            <person name="Nazareth L."/>
            <person name="Reid J."/>
            <person name="Worley K."/>
            <person name="Petrosino J."/>
            <person name="Highlander S."/>
            <person name="Gibbs R."/>
        </authorList>
    </citation>
    <scope>NUCLEOTIDE SEQUENCE [LARGE SCALE GENOMIC DNA]</scope>
    <source>
        <strain evidence="1 2">ATCC BAA-614</strain>
    </source>
</reference>
<keyword evidence="1" id="KW-0808">Transferase</keyword>
<dbReference type="InterPro" id="IPR036902">
    <property type="entry name" value="Ta1353-like_sf"/>
</dbReference>
<dbReference type="PANTHER" id="PTHR36155">
    <property type="entry name" value="BLL5354 PROTEIN"/>
    <property type="match status" value="1"/>
</dbReference>
<sequence length="166" mass="17613">MVTTTSLTWDVVAVDKPDDVNVVIGQAHFIKTVEDLHEALAGVSPSLRFGLAFCEASGPRLVRRSGNDADLVELATRTAVAIAAGHSFVIFLREGFPVNVLNPVKAVPEVCGIYCATANPVEVIVAVSPRGRGIVGVIDGQTPVAVEGERDAAERHDLLRTIGYKL</sequence>
<protein>
    <submittedName>
        <fullName evidence="1">Adenosine specific kinase</fullName>
    </submittedName>
</protein>
<evidence type="ECO:0000313" key="1">
    <source>
        <dbReference type="EMBL" id="EFG77315.1"/>
    </source>
</evidence>
<dbReference type="EMBL" id="ADNV01000221">
    <property type="protein sequence ID" value="EFG77315.1"/>
    <property type="molecule type" value="Genomic_DNA"/>
</dbReference>
<dbReference type="PANTHER" id="PTHR36155:SF1">
    <property type="entry name" value="BLL5354 PROTEIN"/>
    <property type="match status" value="1"/>
</dbReference>
<dbReference type="SUPFAM" id="SSF103165">
    <property type="entry name" value="Ta1353-like"/>
    <property type="match status" value="1"/>
</dbReference>
<dbReference type="AlphaFoldDB" id="D5P9E9"/>
<dbReference type="Gene3D" id="3.40.1520.10">
    <property type="entry name" value="Ta1353-like"/>
    <property type="match status" value="1"/>
</dbReference>
<keyword evidence="1" id="KW-0418">Kinase</keyword>